<organism evidence="13">
    <name type="scientific">Dendroctonus rhizophagus</name>
    <dbReference type="NCBI Taxonomy" id="77169"/>
    <lineage>
        <taxon>Eukaryota</taxon>
        <taxon>Metazoa</taxon>
        <taxon>Ecdysozoa</taxon>
        <taxon>Arthropoda</taxon>
        <taxon>Hexapoda</taxon>
        <taxon>Insecta</taxon>
        <taxon>Pterygota</taxon>
        <taxon>Neoptera</taxon>
        <taxon>Endopterygota</taxon>
        <taxon>Coleoptera</taxon>
        <taxon>Polyphaga</taxon>
        <taxon>Cucujiformia</taxon>
        <taxon>Curculionidae</taxon>
        <taxon>Scolytinae</taxon>
        <taxon>Dendroctonus</taxon>
    </lineage>
</organism>
<keyword evidence="10" id="KW-1207">Sterol metabolism</keyword>
<dbReference type="NCBIfam" id="TIGR00549">
    <property type="entry name" value="mevalon_kin"/>
    <property type="match status" value="1"/>
</dbReference>
<dbReference type="PANTHER" id="PTHR43290">
    <property type="entry name" value="MEVALONATE KINASE"/>
    <property type="match status" value="1"/>
</dbReference>
<keyword evidence="8 10" id="KW-0443">Lipid metabolism</keyword>
<feature type="domain" description="GHMP kinase C-terminal" evidence="12">
    <location>
        <begin position="348"/>
        <end position="418"/>
    </location>
</feature>
<comment type="similarity">
    <text evidence="10">Belongs to the GHMP kinase family. Mevalonate kinase subfamily.</text>
</comment>
<dbReference type="PRINTS" id="PR00959">
    <property type="entry name" value="MEVGALKINASE"/>
</dbReference>
<keyword evidence="4 10" id="KW-0547">Nucleotide-binding</keyword>
<evidence type="ECO:0000259" key="12">
    <source>
        <dbReference type="Pfam" id="PF08544"/>
    </source>
</evidence>
<evidence type="ECO:0000256" key="10">
    <source>
        <dbReference type="RuleBase" id="RU363087"/>
    </source>
</evidence>
<dbReference type="InterPro" id="IPR036554">
    <property type="entry name" value="GHMP_kinase_C_sf"/>
</dbReference>
<keyword evidence="10" id="KW-0753">Steroid metabolism</keyword>
<dbReference type="SUPFAM" id="SSF55060">
    <property type="entry name" value="GHMP Kinase, C-terminal domain"/>
    <property type="match status" value="1"/>
</dbReference>
<dbReference type="GO" id="GO:0006695">
    <property type="term" value="P:cholesterol biosynthetic process"/>
    <property type="evidence" value="ECO:0007669"/>
    <property type="project" value="TreeGrafter"/>
</dbReference>
<evidence type="ECO:0000256" key="3">
    <source>
        <dbReference type="ARBA" id="ARBA00022679"/>
    </source>
</evidence>
<protein>
    <recommendedName>
        <fullName evidence="10">Mevalonate kinase</fullName>
        <shortName evidence="10">MK</shortName>
        <ecNumber evidence="10">2.7.1.36</ecNumber>
    </recommendedName>
</protein>
<evidence type="ECO:0000256" key="5">
    <source>
        <dbReference type="ARBA" id="ARBA00022777"/>
    </source>
</evidence>
<comment type="pathway">
    <text evidence="9 10">Isoprenoid biosynthesis; isopentenyl diphosphate biosynthesis via mevalonate pathway; isopentenyl diphosphate from (R)-mevalonate: step 1/3.</text>
</comment>
<evidence type="ECO:0000256" key="2">
    <source>
        <dbReference type="ARBA" id="ARBA00022516"/>
    </source>
</evidence>
<reference evidence="13" key="1">
    <citation type="journal article" date="2019" name="Int. J. Mol. Sci.">
        <title>The Differential Expression of Mevalonate Pathway Genes in the Gut of the Bark Beetle Dendroctonus rhizophagus (Curculionidae: Scolytinae) Is Unrelated to the de Novo Synthesis of Terpenoid Pheromones.</title>
        <authorList>
            <person name="Sarabia L.E."/>
            <person name="Lopez M.F."/>
            <person name="Obregon-Molina G."/>
            <person name="Cano-Ramirez C."/>
            <person name="Sanchez-Martinez G."/>
            <person name="Zuniga G."/>
        </authorList>
    </citation>
    <scope>NUCLEOTIDE SEQUENCE</scope>
    <source>
        <tissue evidence="13">Gut</tissue>
    </source>
</reference>
<dbReference type="GO" id="GO:0004496">
    <property type="term" value="F:mevalonate kinase activity"/>
    <property type="evidence" value="ECO:0007669"/>
    <property type="project" value="UniProtKB-EC"/>
</dbReference>
<name>A0A5B7LH12_9CUCU</name>
<dbReference type="UniPathway" id="UPA00057">
    <property type="reaction ID" value="UER00098"/>
</dbReference>
<keyword evidence="2 10" id="KW-0444">Lipid biosynthesis</keyword>
<evidence type="ECO:0000256" key="6">
    <source>
        <dbReference type="ARBA" id="ARBA00022840"/>
    </source>
</evidence>
<dbReference type="GO" id="GO:0019287">
    <property type="term" value="P:isopentenyl diphosphate biosynthetic process, mevalonate pathway"/>
    <property type="evidence" value="ECO:0007669"/>
    <property type="project" value="UniProtKB-UniPathway"/>
</dbReference>
<dbReference type="EMBL" id="MK387142">
    <property type="protein sequence ID" value="QBB20038.1"/>
    <property type="molecule type" value="mRNA"/>
</dbReference>
<dbReference type="InterPro" id="IPR014721">
    <property type="entry name" value="Ribsml_uS5_D2-typ_fold_subgr"/>
</dbReference>
<gene>
    <name evidence="13" type="primary">MK</name>
</gene>
<keyword evidence="3 10" id="KW-0808">Transferase</keyword>
<dbReference type="Pfam" id="PF08544">
    <property type="entry name" value="GHMP_kinases_C"/>
    <property type="match status" value="1"/>
</dbReference>
<keyword evidence="10" id="KW-0752">Steroid biosynthesis</keyword>
<proteinExistence type="evidence at transcript level"/>
<evidence type="ECO:0000256" key="7">
    <source>
        <dbReference type="ARBA" id="ARBA00022842"/>
    </source>
</evidence>
<dbReference type="InterPro" id="IPR020568">
    <property type="entry name" value="Ribosomal_Su5_D2-typ_SF"/>
</dbReference>
<dbReference type="PANTHER" id="PTHR43290:SF2">
    <property type="entry name" value="MEVALONATE KINASE"/>
    <property type="match status" value="1"/>
</dbReference>
<evidence type="ECO:0000256" key="1">
    <source>
        <dbReference type="ARBA" id="ARBA00022490"/>
    </source>
</evidence>
<dbReference type="InterPro" id="IPR006204">
    <property type="entry name" value="GHMP_kinase_N_dom"/>
</dbReference>
<sequence>MASLSSRQFYKYNAQGDVSLKVSAPGKVILHGEHSVVYGKLALAASLDLRTKLHLFEIDLPNKLVLNCLPLDFKFALDLNFIQELLDKRGACTSQPSHFNWETPKFVNHHRLVELVKNLVIDAVVVIEENPSRSREAYQTVEAILYLLAGILSSTSVSLSPMCITIDSEISMGAGTGSSASLSVAFAALFVSYLKRKTIELENVSKDGFRPFHWPQSGPDIDNQYTSRELDVISAWAFQCEMIFHGTPSGIDNTVCTFGNMVQYRQYYSVVHLSFNTLNLLLVNSKVPRETKRMVAGVAKLKEYFPHLINYILNAMEDVTVTATDVIKIIDEDIRADDVVNKARLIENFDKWMTLIQINHNLLSSLGVSHEKLDLIITILKKHELAGKLTGGGGGGYVISVLPPSYDVDEVSRELKKHNFEVTVTQMGGPGVRVD</sequence>
<dbReference type="InterPro" id="IPR006205">
    <property type="entry name" value="Mev_gal_kin"/>
</dbReference>
<evidence type="ECO:0000256" key="8">
    <source>
        <dbReference type="ARBA" id="ARBA00023098"/>
    </source>
</evidence>
<dbReference type="SUPFAM" id="SSF54211">
    <property type="entry name" value="Ribosomal protein S5 domain 2-like"/>
    <property type="match status" value="1"/>
</dbReference>
<dbReference type="Pfam" id="PF00288">
    <property type="entry name" value="GHMP_kinases_N"/>
    <property type="match status" value="1"/>
</dbReference>
<dbReference type="GO" id="GO:0005829">
    <property type="term" value="C:cytosol"/>
    <property type="evidence" value="ECO:0007669"/>
    <property type="project" value="TreeGrafter"/>
</dbReference>
<dbReference type="InterPro" id="IPR013750">
    <property type="entry name" value="GHMP_kinase_C_dom"/>
</dbReference>
<comment type="catalytic activity">
    <reaction evidence="10">
        <text>(R)-mevalonate + ATP = (R)-5-phosphomevalonate + ADP + H(+)</text>
        <dbReference type="Rhea" id="RHEA:17065"/>
        <dbReference type="ChEBI" id="CHEBI:15378"/>
        <dbReference type="ChEBI" id="CHEBI:30616"/>
        <dbReference type="ChEBI" id="CHEBI:36464"/>
        <dbReference type="ChEBI" id="CHEBI:58146"/>
        <dbReference type="ChEBI" id="CHEBI:456216"/>
        <dbReference type="EC" id="2.7.1.36"/>
    </reaction>
</comment>
<dbReference type="EC" id="2.7.1.36" evidence="10"/>
<comment type="subcellular location">
    <subcellularLocation>
        <location evidence="10">Cytoplasm</location>
    </subcellularLocation>
</comment>
<dbReference type="Gene3D" id="3.30.70.890">
    <property type="entry name" value="GHMP kinase, C-terminal domain"/>
    <property type="match status" value="1"/>
</dbReference>
<evidence type="ECO:0000313" key="13">
    <source>
        <dbReference type="EMBL" id="QBB20038.1"/>
    </source>
</evidence>
<accession>A0A5B7LH12</accession>
<dbReference type="AlphaFoldDB" id="A0A5B7LH12"/>
<keyword evidence="6 10" id="KW-0067">ATP-binding</keyword>
<dbReference type="GO" id="GO:0005524">
    <property type="term" value="F:ATP binding"/>
    <property type="evidence" value="ECO:0007669"/>
    <property type="project" value="UniProtKB-KW"/>
</dbReference>
<evidence type="ECO:0000256" key="9">
    <source>
        <dbReference type="ARBA" id="ARBA00029438"/>
    </source>
</evidence>
<evidence type="ECO:0000256" key="4">
    <source>
        <dbReference type="ARBA" id="ARBA00022741"/>
    </source>
</evidence>
<keyword evidence="10" id="KW-0756">Sterol biosynthesis</keyword>
<evidence type="ECO:0000259" key="11">
    <source>
        <dbReference type="Pfam" id="PF00288"/>
    </source>
</evidence>
<keyword evidence="1 10" id="KW-0963">Cytoplasm</keyword>
<keyword evidence="5 10" id="KW-0418">Kinase</keyword>
<keyword evidence="7" id="KW-0460">Magnesium</keyword>
<feature type="domain" description="GHMP kinase N-terminal" evidence="11">
    <location>
        <begin position="156"/>
        <end position="197"/>
    </location>
</feature>
<dbReference type="Gene3D" id="3.30.230.10">
    <property type="match status" value="1"/>
</dbReference>